<evidence type="ECO:0000313" key="3">
    <source>
        <dbReference type="WBParaSite" id="HPBE_0001648001-mRNA-1"/>
    </source>
</evidence>
<evidence type="ECO:0000313" key="1">
    <source>
        <dbReference type="EMBL" id="VDP06080.1"/>
    </source>
</evidence>
<reference evidence="1 2" key="1">
    <citation type="submission" date="2018-11" db="EMBL/GenBank/DDBJ databases">
        <authorList>
            <consortium name="Pathogen Informatics"/>
        </authorList>
    </citation>
    <scope>NUCLEOTIDE SEQUENCE [LARGE SCALE GENOMIC DNA]</scope>
</reference>
<protein>
    <submittedName>
        <fullName evidence="3">BESS domain-containing protein</fullName>
    </submittedName>
</protein>
<evidence type="ECO:0000313" key="2">
    <source>
        <dbReference type="Proteomes" id="UP000050761"/>
    </source>
</evidence>
<dbReference type="Proteomes" id="UP000050761">
    <property type="component" value="Unassembled WGS sequence"/>
</dbReference>
<dbReference type="OrthoDB" id="5856130at2759"/>
<name>A0A183G4M2_HELPZ</name>
<proteinExistence type="predicted"/>
<reference evidence="3" key="2">
    <citation type="submission" date="2019-09" db="UniProtKB">
        <authorList>
            <consortium name="WormBaseParasite"/>
        </authorList>
    </citation>
    <scope>IDENTIFICATION</scope>
</reference>
<gene>
    <name evidence="1" type="ORF">HPBE_LOCUS16479</name>
</gene>
<organism evidence="2 3">
    <name type="scientific">Heligmosomoides polygyrus</name>
    <name type="common">Parasitic roundworm</name>
    <dbReference type="NCBI Taxonomy" id="6339"/>
    <lineage>
        <taxon>Eukaryota</taxon>
        <taxon>Metazoa</taxon>
        <taxon>Ecdysozoa</taxon>
        <taxon>Nematoda</taxon>
        <taxon>Chromadorea</taxon>
        <taxon>Rhabditida</taxon>
        <taxon>Rhabditina</taxon>
        <taxon>Rhabditomorpha</taxon>
        <taxon>Strongyloidea</taxon>
        <taxon>Heligmosomidae</taxon>
        <taxon>Heligmosomoides</taxon>
    </lineage>
</organism>
<dbReference type="WBParaSite" id="HPBE_0001648001-mRNA-1">
    <property type="protein sequence ID" value="HPBE_0001648001-mRNA-1"/>
    <property type="gene ID" value="HPBE_0001648001"/>
</dbReference>
<dbReference type="AlphaFoldDB" id="A0A183G4M2"/>
<dbReference type="EMBL" id="UZAH01029442">
    <property type="protein sequence ID" value="VDP06080.1"/>
    <property type="molecule type" value="Genomic_DNA"/>
</dbReference>
<accession>A0A183G4M2</accession>
<accession>A0A3P8APJ0</accession>
<keyword evidence="2" id="KW-1185">Reference proteome</keyword>
<sequence>MAEEVVMEGDYVEEYIDEPMHEDDMAESLVALSRSGEYSEKTEGVEYVVDTIETKRKQPRILRRFAHQQQQQFAEQPQGYVDSRQILVDDYQPVASAGRDTRFTPKFPVAVARRGLTQSIRSSTKSDWREDQCKKLLVCDVLESLPDHKQNAFKKLMDLMGVNVPGHQPSPKRKYAETSPGYYPDVESGEAVTARQSQKGNRYGEYFIYLFIYLFKGVSYNTRG</sequence>